<accession>A0A4Y2UBR1</accession>
<dbReference type="Proteomes" id="UP000499080">
    <property type="component" value="Unassembled WGS sequence"/>
</dbReference>
<dbReference type="EMBL" id="BGPR01034568">
    <property type="protein sequence ID" value="GBO08997.1"/>
    <property type="molecule type" value="Genomic_DNA"/>
</dbReference>
<name>A0A4Y2UBR1_ARAVE</name>
<sequence length="80" mass="8412">MWANKLTHALEEDQACAEKDNSRAETAEKASSCPDGATTCCCTARVRSSASITGGSSLDSMVSQEFDPDLAVIALTAQEK</sequence>
<dbReference type="AlphaFoldDB" id="A0A4Y2UBR1"/>
<organism evidence="1 2">
    <name type="scientific">Araneus ventricosus</name>
    <name type="common">Orbweaver spider</name>
    <name type="synonym">Epeira ventricosa</name>
    <dbReference type="NCBI Taxonomy" id="182803"/>
    <lineage>
        <taxon>Eukaryota</taxon>
        <taxon>Metazoa</taxon>
        <taxon>Ecdysozoa</taxon>
        <taxon>Arthropoda</taxon>
        <taxon>Chelicerata</taxon>
        <taxon>Arachnida</taxon>
        <taxon>Araneae</taxon>
        <taxon>Araneomorphae</taxon>
        <taxon>Entelegynae</taxon>
        <taxon>Araneoidea</taxon>
        <taxon>Araneidae</taxon>
        <taxon>Araneus</taxon>
    </lineage>
</organism>
<evidence type="ECO:0000313" key="1">
    <source>
        <dbReference type="EMBL" id="GBO08997.1"/>
    </source>
</evidence>
<gene>
    <name evidence="1" type="ORF">AVEN_90795_1</name>
</gene>
<reference evidence="1 2" key="1">
    <citation type="journal article" date="2019" name="Sci. Rep.">
        <title>Orb-weaving spider Araneus ventricosus genome elucidates the spidroin gene catalogue.</title>
        <authorList>
            <person name="Kono N."/>
            <person name="Nakamura H."/>
            <person name="Ohtoshi R."/>
            <person name="Moran D.A.P."/>
            <person name="Shinohara A."/>
            <person name="Yoshida Y."/>
            <person name="Fujiwara M."/>
            <person name="Mori M."/>
            <person name="Tomita M."/>
            <person name="Arakawa K."/>
        </authorList>
    </citation>
    <scope>NUCLEOTIDE SEQUENCE [LARGE SCALE GENOMIC DNA]</scope>
</reference>
<keyword evidence="2" id="KW-1185">Reference proteome</keyword>
<proteinExistence type="predicted"/>
<evidence type="ECO:0000313" key="2">
    <source>
        <dbReference type="Proteomes" id="UP000499080"/>
    </source>
</evidence>
<protein>
    <submittedName>
        <fullName evidence="1">Uncharacterized protein</fullName>
    </submittedName>
</protein>
<comment type="caution">
    <text evidence="1">The sequence shown here is derived from an EMBL/GenBank/DDBJ whole genome shotgun (WGS) entry which is preliminary data.</text>
</comment>